<evidence type="ECO:0000259" key="1">
    <source>
        <dbReference type="Pfam" id="PF01814"/>
    </source>
</evidence>
<name>A0ABP8DEE7_9ACTN</name>
<dbReference type="Pfam" id="PF01814">
    <property type="entry name" value="Hemerythrin"/>
    <property type="match status" value="1"/>
</dbReference>
<evidence type="ECO:0000313" key="3">
    <source>
        <dbReference type="Proteomes" id="UP001500620"/>
    </source>
</evidence>
<dbReference type="Gene3D" id="1.20.120.520">
    <property type="entry name" value="nmb1532 protein domain like"/>
    <property type="match status" value="1"/>
</dbReference>
<gene>
    <name evidence="2" type="ORF">GCM10022255_056710</name>
</gene>
<accession>A0ABP8DEE7</accession>
<dbReference type="EMBL" id="BAABAT010000017">
    <property type="protein sequence ID" value="GAA4253946.1"/>
    <property type="molecule type" value="Genomic_DNA"/>
</dbReference>
<evidence type="ECO:0000313" key="2">
    <source>
        <dbReference type="EMBL" id="GAA4253946.1"/>
    </source>
</evidence>
<comment type="caution">
    <text evidence="2">The sequence shown here is derived from an EMBL/GenBank/DDBJ whole genome shotgun (WGS) entry which is preliminary data.</text>
</comment>
<dbReference type="Proteomes" id="UP001500620">
    <property type="component" value="Unassembled WGS sequence"/>
</dbReference>
<feature type="domain" description="Hemerythrin-like" evidence="1">
    <location>
        <begin position="17"/>
        <end position="118"/>
    </location>
</feature>
<protein>
    <recommendedName>
        <fullName evidence="1">Hemerythrin-like domain-containing protein</fullName>
    </recommendedName>
</protein>
<dbReference type="InterPro" id="IPR012312">
    <property type="entry name" value="Hemerythrin-like"/>
</dbReference>
<reference evidence="3" key="1">
    <citation type="journal article" date="2019" name="Int. J. Syst. Evol. Microbiol.">
        <title>The Global Catalogue of Microorganisms (GCM) 10K type strain sequencing project: providing services to taxonomists for standard genome sequencing and annotation.</title>
        <authorList>
            <consortium name="The Broad Institute Genomics Platform"/>
            <consortium name="The Broad Institute Genome Sequencing Center for Infectious Disease"/>
            <person name="Wu L."/>
            <person name="Ma J."/>
        </authorList>
    </citation>
    <scope>NUCLEOTIDE SEQUENCE [LARGE SCALE GENOMIC DNA]</scope>
    <source>
        <strain evidence="3">JCM 17441</strain>
    </source>
</reference>
<keyword evidence="3" id="KW-1185">Reference proteome</keyword>
<organism evidence="2 3">
    <name type="scientific">Dactylosporangium darangshiense</name>
    <dbReference type="NCBI Taxonomy" id="579108"/>
    <lineage>
        <taxon>Bacteria</taxon>
        <taxon>Bacillati</taxon>
        <taxon>Actinomycetota</taxon>
        <taxon>Actinomycetes</taxon>
        <taxon>Micromonosporales</taxon>
        <taxon>Micromonosporaceae</taxon>
        <taxon>Dactylosporangium</taxon>
    </lineage>
</organism>
<sequence length="122" mass="13867">MTNQDDGRLRAAGVELARIHAALRTDLDAARRDPLLHCLAFCSALRAHHRNEDAVFPRLEAQFPASAPVLARLRAEHADIARRIAELEEEPDPAVLDRLGRELDEHFALEERELVPLIRRLR</sequence>
<dbReference type="RefSeq" id="WP_345131023.1">
    <property type="nucleotide sequence ID" value="NZ_BAABAT010000017.1"/>
</dbReference>
<proteinExistence type="predicted"/>